<dbReference type="Pfam" id="PF00383">
    <property type="entry name" value="dCMP_cyt_deam_1"/>
    <property type="match status" value="1"/>
</dbReference>
<accession>A0A2M7G687</accession>
<proteinExistence type="inferred from homology"/>
<dbReference type="NCBIfam" id="NF004064">
    <property type="entry name" value="PRK05578.1"/>
    <property type="match status" value="1"/>
</dbReference>
<dbReference type="GO" id="GO:0005829">
    <property type="term" value="C:cytosol"/>
    <property type="evidence" value="ECO:0007669"/>
    <property type="project" value="TreeGrafter"/>
</dbReference>
<protein>
    <submittedName>
        <fullName evidence="3">Cytidine deaminase</fullName>
    </submittedName>
</protein>
<dbReference type="SUPFAM" id="SSF53927">
    <property type="entry name" value="Cytidine deaminase-like"/>
    <property type="match status" value="1"/>
</dbReference>
<dbReference type="AlphaFoldDB" id="A0A2M7G687"/>
<evidence type="ECO:0000259" key="2">
    <source>
        <dbReference type="PROSITE" id="PS51747"/>
    </source>
</evidence>
<dbReference type="InterPro" id="IPR050202">
    <property type="entry name" value="Cyt/Deoxycyt_deaminase"/>
</dbReference>
<dbReference type="EMBL" id="PFFQ01000023">
    <property type="protein sequence ID" value="PIW17505.1"/>
    <property type="molecule type" value="Genomic_DNA"/>
</dbReference>
<evidence type="ECO:0000313" key="3">
    <source>
        <dbReference type="EMBL" id="PIW17505.1"/>
    </source>
</evidence>
<dbReference type="GO" id="GO:0055086">
    <property type="term" value="P:nucleobase-containing small molecule metabolic process"/>
    <property type="evidence" value="ECO:0007669"/>
    <property type="project" value="UniProtKB-ARBA"/>
</dbReference>
<reference evidence="3 4" key="1">
    <citation type="submission" date="2017-09" db="EMBL/GenBank/DDBJ databases">
        <title>Depth-based differentiation of microbial function through sediment-hosted aquifers and enrichment of novel symbionts in the deep terrestrial subsurface.</title>
        <authorList>
            <person name="Probst A.J."/>
            <person name="Ladd B."/>
            <person name="Jarett J.K."/>
            <person name="Geller-Mcgrath D.E."/>
            <person name="Sieber C.M."/>
            <person name="Emerson J.B."/>
            <person name="Anantharaman K."/>
            <person name="Thomas B.C."/>
            <person name="Malmstrom R."/>
            <person name="Stieglmeier M."/>
            <person name="Klingl A."/>
            <person name="Woyke T."/>
            <person name="Ryan C.M."/>
            <person name="Banfield J.F."/>
        </authorList>
    </citation>
    <scope>NUCLEOTIDE SEQUENCE [LARGE SCALE GENOMIC DNA]</scope>
    <source>
        <strain evidence="3">CG17_big_fil_post_rev_8_21_14_2_50_48_46</strain>
    </source>
</reference>
<dbReference type="PROSITE" id="PS51747">
    <property type="entry name" value="CYT_DCMP_DEAMINASES_2"/>
    <property type="match status" value="1"/>
</dbReference>
<dbReference type="GO" id="GO:0008270">
    <property type="term" value="F:zinc ion binding"/>
    <property type="evidence" value="ECO:0007669"/>
    <property type="project" value="TreeGrafter"/>
</dbReference>
<dbReference type="InterPro" id="IPR016193">
    <property type="entry name" value="Cytidine_deaminase-like"/>
</dbReference>
<evidence type="ECO:0000256" key="1">
    <source>
        <dbReference type="ARBA" id="ARBA00006576"/>
    </source>
</evidence>
<dbReference type="PANTHER" id="PTHR11644:SF2">
    <property type="entry name" value="CYTIDINE DEAMINASE"/>
    <property type="match status" value="1"/>
</dbReference>
<dbReference type="GO" id="GO:0004126">
    <property type="term" value="F:cytidine deaminase activity"/>
    <property type="evidence" value="ECO:0007669"/>
    <property type="project" value="UniProtKB-ARBA"/>
</dbReference>
<evidence type="ECO:0000313" key="4">
    <source>
        <dbReference type="Proteomes" id="UP000231019"/>
    </source>
</evidence>
<organism evidence="3 4">
    <name type="scientific">bacterium (Candidatus Blackallbacteria) CG17_big_fil_post_rev_8_21_14_2_50_48_46</name>
    <dbReference type="NCBI Taxonomy" id="2014261"/>
    <lineage>
        <taxon>Bacteria</taxon>
        <taxon>Candidatus Blackallbacteria</taxon>
    </lineage>
</organism>
<dbReference type="Proteomes" id="UP000231019">
    <property type="component" value="Unassembled WGS sequence"/>
</dbReference>
<dbReference type="PANTHER" id="PTHR11644">
    <property type="entry name" value="CYTIDINE DEAMINASE"/>
    <property type="match status" value="1"/>
</dbReference>
<dbReference type="CDD" id="cd01283">
    <property type="entry name" value="cytidine_deaminase"/>
    <property type="match status" value="1"/>
</dbReference>
<dbReference type="InterPro" id="IPR002125">
    <property type="entry name" value="CMP_dCMP_dom"/>
</dbReference>
<dbReference type="GO" id="GO:0072527">
    <property type="term" value="P:pyrimidine-containing compound metabolic process"/>
    <property type="evidence" value="ECO:0007669"/>
    <property type="project" value="UniProtKB-ARBA"/>
</dbReference>
<comment type="similarity">
    <text evidence="1">Belongs to the cytidine and deoxycytidylate deaminase family.</text>
</comment>
<name>A0A2M7G687_9BACT</name>
<feature type="domain" description="CMP/dCMP-type deaminase" evidence="2">
    <location>
        <begin position="23"/>
        <end position="160"/>
    </location>
</feature>
<dbReference type="Gene3D" id="3.40.140.10">
    <property type="entry name" value="Cytidine Deaminase, domain 2"/>
    <property type="match status" value="1"/>
</dbReference>
<comment type="caution">
    <text evidence="3">The sequence shown here is derived from an EMBL/GenBank/DDBJ whole genome shotgun (WGS) entry which is preliminary data.</text>
</comment>
<sequence length="170" mass="18398">MTIHYHRLETLLEIYDQPADLPVEDQALLERARAAAVNSYSPYSNFKVGAAARLATGQVLSGSNQENIAYPSGLCAESIIMFAAGAEYPNDAVVTLAVTTISGPEDSQELVTPCGVCRQVIAEYRNRHGHPIRIIMQGKQGPVYVVADIQGLLPLMFENATVKKNEPAAL</sequence>
<gene>
    <name evidence="3" type="ORF">COW36_08375</name>
</gene>